<reference evidence="7" key="2">
    <citation type="journal article" date="2019" name="IMA Fungus">
        <title>Genome sequencing and comparison of five Tilletia species to identify candidate genes for the detection of regulated species infecting wheat.</title>
        <authorList>
            <person name="Nguyen H.D.T."/>
            <person name="Sultana T."/>
            <person name="Kesanakurti P."/>
            <person name="Hambleton S."/>
        </authorList>
    </citation>
    <scope>NUCLEOTIDE SEQUENCE</scope>
    <source>
        <strain evidence="7">DAOMC 236422</strain>
    </source>
</reference>
<keyword evidence="3" id="KW-0413">Isomerase</keyword>
<keyword evidence="2" id="KW-0238">DNA-binding</keyword>
<dbReference type="AlphaFoldDB" id="A0A8X7N7U3"/>
<evidence type="ECO:0000313" key="8">
    <source>
        <dbReference type="Proteomes" id="UP000078113"/>
    </source>
</evidence>
<dbReference type="GO" id="GO:0000724">
    <property type="term" value="P:double-strand break repair via homologous recombination"/>
    <property type="evidence" value="ECO:0007669"/>
    <property type="project" value="TreeGrafter"/>
</dbReference>
<dbReference type="GO" id="GO:0003677">
    <property type="term" value="F:DNA binding"/>
    <property type="evidence" value="ECO:0007669"/>
    <property type="project" value="UniProtKB-KW"/>
</dbReference>
<organism evidence="7 8">
    <name type="scientific">Tilletia walkeri</name>
    <dbReference type="NCBI Taxonomy" id="117179"/>
    <lineage>
        <taxon>Eukaryota</taxon>
        <taxon>Fungi</taxon>
        <taxon>Dikarya</taxon>
        <taxon>Basidiomycota</taxon>
        <taxon>Ustilaginomycotina</taxon>
        <taxon>Exobasidiomycetes</taxon>
        <taxon>Tilletiales</taxon>
        <taxon>Tilletiaceae</taxon>
        <taxon>Tilletia</taxon>
    </lineage>
</organism>
<evidence type="ECO:0000259" key="6">
    <source>
        <dbReference type="PROSITE" id="PS51192"/>
    </source>
</evidence>
<accession>A0A8X7N7U3</accession>
<dbReference type="GO" id="GO:0005524">
    <property type="term" value="F:ATP binding"/>
    <property type="evidence" value="ECO:0007669"/>
    <property type="project" value="InterPro"/>
</dbReference>
<evidence type="ECO:0000313" key="7">
    <source>
        <dbReference type="EMBL" id="KAE8268741.1"/>
    </source>
</evidence>
<dbReference type="PANTHER" id="PTHR13710">
    <property type="entry name" value="DNA HELICASE RECQ FAMILY MEMBER"/>
    <property type="match status" value="1"/>
</dbReference>
<dbReference type="Gene3D" id="3.40.50.300">
    <property type="entry name" value="P-loop containing nucleotide triphosphate hydrolases"/>
    <property type="match status" value="1"/>
</dbReference>
<dbReference type="InterPro" id="IPR011545">
    <property type="entry name" value="DEAD/DEAH_box_helicase_dom"/>
</dbReference>
<evidence type="ECO:0000256" key="3">
    <source>
        <dbReference type="ARBA" id="ARBA00023235"/>
    </source>
</evidence>
<sequence>MATSSTAEALPWPEIDTKLGFTMRKWQRRFVELIQSGKDVLLIAPTGSGKGVLIKILMVALPDVQWVILQALKSLEMEFAERLGDDSIYINEDHRDKSLFQRFERGEVKTVLLSPEMALSNTFMSLLESPAFRKRLGGIILDEAHVVYDWGTKTGFREKFKQLSHLRHQVHCCGRASDVGNAADDISK</sequence>
<gene>
    <name evidence="7" type="ORF">A4X09_0g3591</name>
</gene>
<evidence type="ECO:0000256" key="2">
    <source>
        <dbReference type="ARBA" id="ARBA00023125"/>
    </source>
</evidence>
<dbReference type="GO" id="GO:0009378">
    <property type="term" value="F:four-way junction helicase activity"/>
    <property type="evidence" value="ECO:0007669"/>
    <property type="project" value="TreeGrafter"/>
</dbReference>
<reference evidence="7" key="1">
    <citation type="submission" date="2016-04" db="EMBL/GenBank/DDBJ databases">
        <authorList>
            <person name="Nguyen H.D."/>
            <person name="Samba Siva P."/>
            <person name="Cullis J."/>
            <person name="Levesque C.A."/>
            <person name="Hambleton S."/>
        </authorList>
    </citation>
    <scope>NUCLEOTIDE SEQUENCE</scope>
    <source>
        <strain evidence="7">DAOMC 236422</strain>
    </source>
</reference>
<comment type="catalytic activity">
    <reaction evidence="4">
        <text>Couples ATP hydrolysis with the unwinding of duplex DNA by translocating in the 3'-5' direction.</text>
        <dbReference type="EC" id="5.6.2.4"/>
    </reaction>
</comment>
<dbReference type="GO" id="GO:0043138">
    <property type="term" value="F:3'-5' DNA helicase activity"/>
    <property type="evidence" value="ECO:0007669"/>
    <property type="project" value="UniProtKB-EC"/>
</dbReference>
<dbReference type="PROSITE" id="PS51192">
    <property type="entry name" value="HELICASE_ATP_BIND_1"/>
    <property type="match status" value="1"/>
</dbReference>
<dbReference type="SUPFAM" id="SSF52540">
    <property type="entry name" value="P-loop containing nucleoside triphosphate hydrolases"/>
    <property type="match status" value="1"/>
</dbReference>
<dbReference type="PANTHER" id="PTHR13710:SF105">
    <property type="entry name" value="ATP-DEPENDENT DNA HELICASE Q1"/>
    <property type="match status" value="1"/>
</dbReference>
<evidence type="ECO:0000256" key="5">
    <source>
        <dbReference type="ARBA" id="ARBA00034808"/>
    </source>
</evidence>
<proteinExistence type="inferred from homology"/>
<evidence type="ECO:0000256" key="1">
    <source>
        <dbReference type="ARBA" id="ARBA00005446"/>
    </source>
</evidence>
<dbReference type="GO" id="GO:0005737">
    <property type="term" value="C:cytoplasm"/>
    <property type="evidence" value="ECO:0007669"/>
    <property type="project" value="TreeGrafter"/>
</dbReference>
<dbReference type="EC" id="5.6.2.4" evidence="5"/>
<feature type="domain" description="Helicase ATP-binding" evidence="6">
    <location>
        <begin position="31"/>
        <end position="163"/>
    </location>
</feature>
<dbReference type="InterPro" id="IPR014001">
    <property type="entry name" value="Helicase_ATP-bd"/>
</dbReference>
<keyword evidence="8" id="KW-1185">Reference proteome</keyword>
<evidence type="ECO:0000256" key="4">
    <source>
        <dbReference type="ARBA" id="ARBA00034617"/>
    </source>
</evidence>
<comment type="caution">
    <text evidence="7">The sequence shown here is derived from an EMBL/GenBank/DDBJ whole genome shotgun (WGS) entry which is preliminary data.</text>
</comment>
<comment type="similarity">
    <text evidence="1">Belongs to the helicase family. RecQ subfamily.</text>
</comment>
<name>A0A8X7N7U3_9BASI</name>
<dbReference type="Proteomes" id="UP000078113">
    <property type="component" value="Unassembled WGS sequence"/>
</dbReference>
<dbReference type="InterPro" id="IPR027417">
    <property type="entry name" value="P-loop_NTPase"/>
</dbReference>
<dbReference type="EMBL" id="LWDG02000131">
    <property type="protein sequence ID" value="KAE8268741.1"/>
    <property type="molecule type" value="Genomic_DNA"/>
</dbReference>
<dbReference type="GO" id="GO:0005694">
    <property type="term" value="C:chromosome"/>
    <property type="evidence" value="ECO:0007669"/>
    <property type="project" value="TreeGrafter"/>
</dbReference>
<dbReference type="Pfam" id="PF00270">
    <property type="entry name" value="DEAD"/>
    <property type="match status" value="1"/>
</dbReference>
<protein>
    <recommendedName>
        <fullName evidence="5">DNA 3'-5' helicase</fullName>
        <ecNumber evidence="5">5.6.2.4</ecNumber>
    </recommendedName>
</protein>